<dbReference type="PANTHER" id="PTHR21531">
    <property type="entry name" value="LOW-TEMPERATURE VIABILITY PROTEIN LTV1-RELATED"/>
    <property type="match status" value="1"/>
</dbReference>
<dbReference type="InterPro" id="IPR007307">
    <property type="entry name" value="Ltv1"/>
</dbReference>
<dbReference type="EMBL" id="HBFC01005529">
    <property type="protein sequence ID" value="CAD8700423.1"/>
    <property type="molecule type" value="Transcribed_RNA"/>
</dbReference>
<feature type="region of interest" description="Disordered" evidence="2">
    <location>
        <begin position="56"/>
        <end position="167"/>
    </location>
</feature>
<feature type="region of interest" description="Disordered" evidence="2">
    <location>
        <begin position="330"/>
        <end position="393"/>
    </location>
</feature>
<sequence>MAGGYDSEEIGELGEDDPRIFGHSEIDRFGHVMDEWRKDHGTEQYKSAADVYYEGATKETTISNKRGGRDDEYKQQYKSPADVYYDGATKATDRDASAPRGGSRGDGDDDHDDGDNAAAANAAKVGGDGGGGGEGEKDGHAFGDDDAAYNDYGVRRPEAPKITDEDVSDARGAMIAIRKRAGLPLPEHLMREMTIGESGSSNGVPDNIARRYEIEEDLEGEEIEYLRDEKKHDNWDCETIVSTYSNIENHPSLIDEPHAAGHGKRKKGWRGSSGGGSSVDEGGHGTGVGAALIRLSASNGLPVDYVQSRRGRGRGGSLLTAENLAAVNEDNEGAEAEEGEWEDYEDGEEGDADMGEEWRQNISRKGETPEEKKARKAAVKLGRKDARAAKKGLKTTFKQEEGVMKKKSILGDIRPGLSVTPLH</sequence>
<feature type="compositionally biased region" description="Basic and acidic residues" evidence="2">
    <location>
        <begin position="153"/>
        <end position="164"/>
    </location>
</feature>
<name>A0A7S0SC46_9CHLO</name>
<proteinExistence type="inferred from homology"/>
<dbReference type="GO" id="GO:0005634">
    <property type="term" value="C:nucleus"/>
    <property type="evidence" value="ECO:0007669"/>
    <property type="project" value="TreeGrafter"/>
</dbReference>
<evidence type="ECO:0000256" key="2">
    <source>
        <dbReference type="SAM" id="MobiDB-lite"/>
    </source>
</evidence>
<feature type="compositionally biased region" description="Low complexity" evidence="2">
    <location>
        <begin position="116"/>
        <end position="125"/>
    </location>
</feature>
<feature type="region of interest" description="Disordered" evidence="2">
    <location>
        <begin position="1"/>
        <end position="22"/>
    </location>
</feature>
<feature type="compositionally biased region" description="Basic and acidic residues" evidence="2">
    <location>
        <begin position="356"/>
        <end position="373"/>
    </location>
</feature>
<dbReference type="AlphaFoldDB" id="A0A7S0SC46"/>
<dbReference type="GO" id="GO:0005829">
    <property type="term" value="C:cytosol"/>
    <property type="evidence" value="ECO:0007669"/>
    <property type="project" value="TreeGrafter"/>
</dbReference>
<evidence type="ECO:0000256" key="1">
    <source>
        <dbReference type="ARBA" id="ARBA00009078"/>
    </source>
</evidence>
<reference evidence="3" key="1">
    <citation type="submission" date="2021-01" db="EMBL/GenBank/DDBJ databases">
        <authorList>
            <person name="Corre E."/>
            <person name="Pelletier E."/>
            <person name="Niang G."/>
            <person name="Scheremetjew M."/>
            <person name="Finn R."/>
            <person name="Kale V."/>
            <person name="Holt S."/>
            <person name="Cochrane G."/>
            <person name="Meng A."/>
            <person name="Brown T."/>
            <person name="Cohen L."/>
        </authorList>
    </citation>
    <scope>NUCLEOTIDE SEQUENCE</scope>
    <source>
        <strain evidence="3">SL-175</strain>
    </source>
</reference>
<dbReference type="GO" id="GO:0030688">
    <property type="term" value="C:preribosome, small subunit precursor"/>
    <property type="evidence" value="ECO:0007669"/>
    <property type="project" value="TreeGrafter"/>
</dbReference>
<organism evidence="3">
    <name type="scientific">Mantoniella antarctica</name>
    <dbReference type="NCBI Taxonomy" id="81844"/>
    <lineage>
        <taxon>Eukaryota</taxon>
        <taxon>Viridiplantae</taxon>
        <taxon>Chlorophyta</taxon>
        <taxon>Mamiellophyceae</taxon>
        <taxon>Mamiellales</taxon>
        <taxon>Mamiellaceae</taxon>
        <taxon>Mantoniella</taxon>
    </lineage>
</organism>
<feature type="compositionally biased region" description="Acidic residues" evidence="2">
    <location>
        <begin position="1"/>
        <end position="15"/>
    </location>
</feature>
<evidence type="ECO:0000313" key="3">
    <source>
        <dbReference type="EMBL" id="CAD8700423.1"/>
    </source>
</evidence>
<protein>
    <submittedName>
        <fullName evidence="3">Uncharacterized protein</fullName>
    </submittedName>
</protein>
<comment type="similarity">
    <text evidence="1">Belongs to the LTV1 family.</text>
</comment>
<accession>A0A7S0SC46</accession>
<feature type="compositionally biased region" description="Basic and acidic residues" evidence="2">
    <location>
        <begin position="134"/>
        <end position="143"/>
    </location>
</feature>
<gene>
    <name evidence="3" type="ORF">MANT1106_LOCUS3105</name>
</gene>
<feature type="region of interest" description="Disordered" evidence="2">
    <location>
        <begin position="251"/>
        <end position="285"/>
    </location>
</feature>
<dbReference type="GO" id="GO:0000056">
    <property type="term" value="P:ribosomal small subunit export from nucleus"/>
    <property type="evidence" value="ECO:0007669"/>
    <property type="project" value="TreeGrafter"/>
</dbReference>
<dbReference type="PANTHER" id="PTHR21531:SF0">
    <property type="entry name" value="PROTEIN LTV1 HOMOLOG"/>
    <property type="match status" value="1"/>
</dbReference>
<feature type="compositionally biased region" description="Acidic residues" evidence="2">
    <location>
        <begin position="330"/>
        <end position="355"/>
    </location>
</feature>
<dbReference type="GO" id="GO:0042274">
    <property type="term" value="P:ribosomal small subunit biogenesis"/>
    <property type="evidence" value="ECO:0007669"/>
    <property type="project" value="InterPro"/>
</dbReference>